<feature type="binding site" evidence="1">
    <location>
        <position position="181"/>
    </location>
    <ligand>
        <name>Zn(2+)</name>
        <dbReference type="ChEBI" id="CHEBI:29105"/>
    </ligand>
</feature>
<feature type="binding site" evidence="1">
    <location>
        <position position="19"/>
    </location>
    <ligand>
        <name>Zn(2+)</name>
        <dbReference type="ChEBI" id="CHEBI:29105"/>
    </ligand>
</feature>
<proteinExistence type="predicted"/>
<keyword evidence="3" id="KW-1185">Reference proteome</keyword>
<comment type="caution">
    <text evidence="2">The sequence shown here is derived from an EMBL/GenBank/DDBJ whole genome shotgun (WGS) entry which is preliminary data.</text>
</comment>
<dbReference type="PANTHER" id="PTHR30037">
    <property type="entry name" value="DNA-3-METHYLADENINE GLYCOSYLASE 1"/>
    <property type="match status" value="1"/>
</dbReference>
<dbReference type="AlphaFoldDB" id="A0ABD0XUS6"/>
<dbReference type="InterPro" id="IPR005019">
    <property type="entry name" value="Adenine_glyco"/>
</dbReference>
<dbReference type="Proteomes" id="UP001558652">
    <property type="component" value="Unassembled WGS sequence"/>
</dbReference>
<evidence type="ECO:0000313" key="3">
    <source>
        <dbReference type="Proteomes" id="UP001558652"/>
    </source>
</evidence>
<evidence type="ECO:0008006" key="4">
    <source>
        <dbReference type="Google" id="ProtNLM"/>
    </source>
</evidence>
<keyword evidence="1" id="KW-0479">Metal-binding</keyword>
<feature type="binding site" evidence="1">
    <location>
        <position position="7"/>
    </location>
    <ligand>
        <name>Zn(2+)</name>
        <dbReference type="ChEBI" id="CHEBI:29105"/>
    </ligand>
</feature>
<evidence type="ECO:0000256" key="1">
    <source>
        <dbReference type="PIRSR" id="PIRSR605019-1"/>
    </source>
</evidence>
<sequence>MKENSRCPWAKDPLEILYHDTEWCIPEHDDQKLFEMLILEGMQAGLSWSLILKRREHMQIAFDGFNPDKISAYTHEKIEQLMLDPEIIRNRRKLEAMVSNAKAFLAIQQEFGSFDKYIWSFTHGETIDNKLQSIEDFPASSPLSEKVSKDLKKRGFKFVGPVIIYSYLQAIGIVNDHLLSCPFH</sequence>
<dbReference type="InterPro" id="IPR052891">
    <property type="entry name" value="DNA-3mA_glycosylase"/>
</dbReference>
<gene>
    <name evidence="2" type="ORF">AAG570_014011</name>
</gene>
<dbReference type="Pfam" id="PF03352">
    <property type="entry name" value="Adenine_glyco"/>
    <property type="match status" value="1"/>
</dbReference>
<dbReference type="Gene3D" id="1.10.340.30">
    <property type="entry name" value="Hypothetical protein, domain 2"/>
    <property type="match status" value="1"/>
</dbReference>
<organism evidence="2 3">
    <name type="scientific">Ranatra chinensis</name>
    <dbReference type="NCBI Taxonomy" id="642074"/>
    <lineage>
        <taxon>Eukaryota</taxon>
        <taxon>Metazoa</taxon>
        <taxon>Ecdysozoa</taxon>
        <taxon>Arthropoda</taxon>
        <taxon>Hexapoda</taxon>
        <taxon>Insecta</taxon>
        <taxon>Pterygota</taxon>
        <taxon>Neoptera</taxon>
        <taxon>Paraneoptera</taxon>
        <taxon>Hemiptera</taxon>
        <taxon>Heteroptera</taxon>
        <taxon>Panheteroptera</taxon>
        <taxon>Nepomorpha</taxon>
        <taxon>Nepidae</taxon>
        <taxon>Ranatrinae</taxon>
        <taxon>Ranatra</taxon>
    </lineage>
</organism>
<protein>
    <recommendedName>
        <fullName evidence="4">DNA-3-methyladenine glycosylase I</fullName>
    </recommendedName>
</protein>
<reference evidence="2 3" key="1">
    <citation type="submission" date="2024-07" db="EMBL/GenBank/DDBJ databases">
        <title>Chromosome-level genome assembly of the water stick insect Ranatra chinensis (Heteroptera: Nepidae).</title>
        <authorList>
            <person name="Liu X."/>
        </authorList>
    </citation>
    <scope>NUCLEOTIDE SEQUENCE [LARGE SCALE GENOMIC DNA]</scope>
    <source>
        <strain evidence="2">Cailab_2021Rc</strain>
        <tissue evidence="2">Muscle</tissue>
    </source>
</reference>
<evidence type="ECO:0000313" key="2">
    <source>
        <dbReference type="EMBL" id="KAL1110005.1"/>
    </source>
</evidence>
<accession>A0ABD0XUS6</accession>
<keyword evidence="1" id="KW-0862">Zinc</keyword>
<dbReference type="EMBL" id="JBFDAA010000044">
    <property type="protein sequence ID" value="KAL1110005.1"/>
    <property type="molecule type" value="Genomic_DNA"/>
</dbReference>
<name>A0ABD0XUS6_9HEMI</name>
<feature type="binding site" evidence="1">
    <location>
        <position position="177"/>
    </location>
    <ligand>
        <name>Zn(2+)</name>
        <dbReference type="ChEBI" id="CHEBI:29105"/>
    </ligand>
</feature>
<dbReference type="PANTHER" id="PTHR30037:SF4">
    <property type="entry name" value="DNA-3-METHYLADENINE GLYCOSYLASE I"/>
    <property type="match status" value="1"/>
</dbReference>
<dbReference type="InterPro" id="IPR011257">
    <property type="entry name" value="DNA_glycosylase"/>
</dbReference>
<dbReference type="SUPFAM" id="SSF48150">
    <property type="entry name" value="DNA-glycosylase"/>
    <property type="match status" value="1"/>
</dbReference>